<organism evidence="2 3">
    <name type="scientific">Trifolium medium</name>
    <dbReference type="NCBI Taxonomy" id="97028"/>
    <lineage>
        <taxon>Eukaryota</taxon>
        <taxon>Viridiplantae</taxon>
        <taxon>Streptophyta</taxon>
        <taxon>Embryophyta</taxon>
        <taxon>Tracheophyta</taxon>
        <taxon>Spermatophyta</taxon>
        <taxon>Magnoliopsida</taxon>
        <taxon>eudicotyledons</taxon>
        <taxon>Gunneridae</taxon>
        <taxon>Pentapetalae</taxon>
        <taxon>rosids</taxon>
        <taxon>fabids</taxon>
        <taxon>Fabales</taxon>
        <taxon>Fabaceae</taxon>
        <taxon>Papilionoideae</taxon>
        <taxon>50 kb inversion clade</taxon>
        <taxon>NPAAA clade</taxon>
        <taxon>Hologalegina</taxon>
        <taxon>IRL clade</taxon>
        <taxon>Trifolieae</taxon>
        <taxon>Trifolium</taxon>
    </lineage>
</organism>
<comment type="caution">
    <text evidence="2">The sequence shown here is derived from an EMBL/GenBank/DDBJ whole genome shotgun (WGS) entry which is preliminary data.</text>
</comment>
<sequence length="20" mass="2084">APPSAPTNFNLDNSLFGANH</sequence>
<evidence type="ECO:0000313" key="3">
    <source>
        <dbReference type="Proteomes" id="UP000265520"/>
    </source>
</evidence>
<evidence type="ECO:0000256" key="1">
    <source>
        <dbReference type="SAM" id="MobiDB-lite"/>
    </source>
</evidence>
<keyword evidence="3" id="KW-1185">Reference proteome</keyword>
<proteinExistence type="predicted"/>
<accession>A0A392T717</accession>
<evidence type="ECO:0000313" key="2">
    <source>
        <dbReference type="EMBL" id="MCI56314.1"/>
    </source>
</evidence>
<dbReference type="Proteomes" id="UP000265520">
    <property type="component" value="Unassembled WGS sequence"/>
</dbReference>
<dbReference type="AlphaFoldDB" id="A0A392T717"/>
<feature type="compositionally biased region" description="Polar residues" evidence="1">
    <location>
        <begin position="1"/>
        <end position="13"/>
    </location>
</feature>
<reference evidence="2 3" key="1">
    <citation type="journal article" date="2018" name="Front. Plant Sci.">
        <title>Red Clover (Trifolium pratense) and Zigzag Clover (T. medium) - A Picture of Genomic Similarities and Differences.</title>
        <authorList>
            <person name="Dluhosova J."/>
            <person name="Istvanek J."/>
            <person name="Nedelnik J."/>
            <person name="Repkova J."/>
        </authorList>
    </citation>
    <scope>NUCLEOTIDE SEQUENCE [LARGE SCALE GENOMIC DNA]</scope>
    <source>
        <strain evidence="3">cv. 10/8</strain>
        <tissue evidence="2">Leaf</tissue>
    </source>
</reference>
<feature type="non-terminal residue" evidence="2">
    <location>
        <position position="1"/>
    </location>
</feature>
<feature type="region of interest" description="Disordered" evidence="1">
    <location>
        <begin position="1"/>
        <end position="20"/>
    </location>
</feature>
<name>A0A392T717_9FABA</name>
<dbReference type="EMBL" id="LXQA010510389">
    <property type="protein sequence ID" value="MCI56314.1"/>
    <property type="molecule type" value="Genomic_DNA"/>
</dbReference>
<protein>
    <submittedName>
        <fullName evidence="2">Uncharacterized protein</fullName>
    </submittedName>
</protein>